<gene>
    <name evidence="1" type="ORF">N784_09870</name>
</gene>
<dbReference type="Proteomes" id="UP000030401">
    <property type="component" value="Unassembled WGS sequence"/>
</dbReference>
<dbReference type="OrthoDB" id="2909618at2"/>
<evidence type="ECO:0000313" key="2">
    <source>
        <dbReference type="Proteomes" id="UP000030401"/>
    </source>
</evidence>
<sequence>MKKVRLPKMCRFDFLSYFNRVTIRTFNKDIFILRPGLMVQNIETSEYKKIEEIYYDIRTVMNIEGKIVAKRKNRKSELYLQVQNAS</sequence>
<name>A0A0A5FZH0_9BACI</name>
<dbReference type="AlphaFoldDB" id="A0A0A5FZH0"/>
<reference evidence="1 2" key="1">
    <citation type="submission" date="2013-08" db="EMBL/GenBank/DDBJ databases">
        <authorList>
            <person name="Huang J."/>
            <person name="Wang G."/>
        </authorList>
    </citation>
    <scope>NUCLEOTIDE SEQUENCE [LARGE SCALE GENOMIC DNA]</scope>
    <source>
        <strain evidence="1 2">JSM 072002</strain>
    </source>
</reference>
<organism evidence="1 2">
    <name type="scientific">Pontibacillus litoralis JSM 072002</name>
    <dbReference type="NCBI Taxonomy" id="1385512"/>
    <lineage>
        <taxon>Bacteria</taxon>
        <taxon>Bacillati</taxon>
        <taxon>Bacillota</taxon>
        <taxon>Bacilli</taxon>
        <taxon>Bacillales</taxon>
        <taxon>Bacillaceae</taxon>
        <taxon>Pontibacillus</taxon>
    </lineage>
</organism>
<dbReference type="RefSeq" id="WP_036835694.1">
    <property type="nucleotide sequence ID" value="NZ_AVPG01000025.1"/>
</dbReference>
<dbReference type="STRING" id="1385512.N784_09870"/>
<keyword evidence="2" id="KW-1185">Reference proteome</keyword>
<accession>A0A0A5FZH0</accession>
<dbReference type="EMBL" id="AVPG01000025">
    <property type="protein sequence ID" value="KGX85194.1"/>
    <property type="molecule type" value="Genomic_DNA"/>
</dbReference>
<protein>
    <submittedName>
        <fullName evidence="1">Uncharacterized protein</fullName>
    </submittedName>
</protein>
<proteinExistence type="predicted"/>
<comment type="caution">
    <text evidence="1">The sequence shown here is derived from an EMBL/GenBank/DDBJ whole genome shotgun (WGS) entry which is preliminary data.</text>
</comment>
<dbReference type="eggNOG" id="ENOG502ZFIK">
    <property type="taxonomic scope" value="Bacteria"/>
</dbReference>
<evidence type="ECO:0000313" key="1">
    <source>
        <dbReference type="EMBL" id="KGX85194.1"/>
    </source>
</evidence>